<proteinExistence type="predicted"/>
<gene>
    <name evidence="2" type="ORF">AAFF_G00165180</name>
</gene>
<keyword evidence="3" id="KW-1185">Reference proteome</keyword>
<evidence type="ECO:0000313" key="3">
    <source>
        <dbReference type="Proteomes" id="UP001221898"/>
    </source>
</evidence>
<dbReference type="Proteomes" id="UP001221898">
    <property type="component" value="Unassembled WGS sequence"/>
</dbReference>
<organism evidence="2 3">
    <name type="scientific">Aldrovandia affinis</name>
    <dbReference type="NCBI Taxonomy" id="143900"/>
    <lineage>
        <taxon>Eukaryota</taxon>
        <taxon>Metazoa</taxon>
        <taxon>Chordata</taxon>
        <taxon>Craniata</taxon>
        <taxon>Vertebrata</taxon>
        <taxon>Euteleostomi</taxon>
        <taxon>Actinopterygii</taxon>
        <taxon>Neopterygii</taxon>
        <taxon>Teleostei</taxon>
        <taxon>Notacanthiformes</taxon>
        <taxon>Halosauridae</taxon>
        <taxon>Aldrovandia</taxon>
    </lineage>
</organism>
<sequence length="148" mass="16497">MAFMQCFLFKCAVESAGDTKPRAGLGQEGDQRAPRGPRKGPGPGSPYPIMLHQRCVRRSTRPGYETLPVINNLCSFVRHSYPEWTYRAERREQITPPEGKATQKPTHVQQNPHLQGEFGWVLSPVRAALTSRRFDTGSESGSEEDAAV</sequence>
<accession>A0AAD7W7B6</accession>
<dbReference type="EMBL" id="JAINUG010000220">
    <property type="protein sequence ID" value="KAJ8386921.1"/>
    <property type="molecule type" value="Genomic_DNA"/>
</dbReference>
<dbReference type="AlphaFoldDB" id="A0AAD7W7B6"/>
<evidence type="ECO:0000313" key="2">
    <source>
        <dbReference type="EMBL" id="KAJ8386921.1"/>
    </source>
</evidence>
<feature type="region of interest" description="Disordered" evidence="1">
    <location>
        <begin position="18"/>
        <end position="49"/>
    </location>
</feature>
<evidence type="ECO:0000256" key="1">
    <source>
        <dbReference type="SAM" id="MobiDB-lite"/>
    </source>
</evidence>
<comment type="caution">
    <text evidence="2">The sequence shown here is derived from an EMBL/GenBank/DDBJ whole genome shotgun (WGS) entry which is preliminary data.</text>
</comment>
<name>A0AAD7W7B6_9TELE</name>
<protein>
    <submittedName>
        <fullName evidence="2">Uncharacterized protein</fullName>
    </submittedName>
</protein>
<reference evidence="2" key="1">
    <citation type="journal article" date="2023" name="Science">
        <title>Genome structures resolve the early diversification of teleost fishes.</title>
        <authorList>
            <person name="Parey E."/>
            <person name="Louis A."/>
            <person name="Montfort J."/>
            <person name="Bouchez O."/>
            <person name="Roques C."/>
            <person name="Iampietro C."/>
            <person name="Lluch J."/>
            <person name="Castinel A."/>
            <person name="Donnadieu C."/>
            <person name="Desvignes T."/>
            <person name="Floi Bucao C."/>
            <person name="Jouanno E."/>
            <person name="Wen M."/>
            <person name="Mejri S."/>
            <person name="Dirks R."/>
            <person name="Jansen H."/>
            <person name="Henkel C."/>
            <person name="Chen W.J."/>
            <person name="Zahm M."/>
            <person name="Cabau C."/>
            <person name="Klopp C."/>
            <person name="Thompson A.W."/>
            <person name="Robinson-Rechavi M."/>
            <person name="Braasch I."/>
            <person name="Lecointre G."/>
            <person name="Bobe J."/>
            <person name="Postlethwait J.H."/>
            <person name="Berthelot C."/>
            <person name="Roest Crollius H."/>
            <person name="Guiguen Y."/>
        </authorList>
    </citation>
    <scope>NUCLEOTIDE SEQUENCE</scope>
    <source>
        <strain evidence="2">NC1722</strain>
    </source>
</reference>
<feature type="region of interest" description="Disordered" evidence="1">
    <location>
        <begin position="93"/>
        <end position="113"/>
    </location>
</feature>
<feature type="compositionally biased region" description="Polar residues" evidence="1">
    <location>
        <begin position="103"/>
        <end position="113"/>
    </location>
</feature>